<evidence type="ECO:0000256" key="2">
    <source>
        <dbReference type="ARBA" id="ARBA00022801"/>
    </source>
</evidence>
<dbReference type="CDD" id="cd16146">
    <property type="entry name" value="ARS_like"/>
    <property type="match status" value="1"/>
</dbReference>
<evidence type="ECO:0000313" key="6">
    <source>
        <dbReference type="Proteomes" id="UP000295455"/>
    </source>
</evidence>
<dbReference type="OrthoDB" id="756520at2"/>
<keyword evidence="2" id="KW-0378">Hydrolase</keyword>
<dbReference type="PANTHER" id="PTHR42693">
    <property type="entry name" value="ARYLSULFATASE FAMILY MEMBER"/>
    <property type="match status" value="1"/>
</dbReference>
<evidence type="ECO:0000259" key="4">
    <source>
        <dbReference type="Pfam" id="PF00884"/>
    </source>
</evidence>
<evidence type="ECO:0000313" key="5">
    <source>
        <dbReference type="EMBL" id="TCL67907.1"/>
    </source>
</evidence>
<comment type="similarity">
    <text evidence="1">Belongs to the sulfatase family.</text>
</comment>
<feature type="signal peptide" evidence="3">
    <location>
        <begin position="1"/>
        <end position="23"/>
    </location>
</feature>
<organism evidence="5 6">
    <name type="scientific">Mariniflexile fucanivorans</name>
    <dbReference type="NCBI Taxonomy" id="264023"/>
    <lineage>
        <taxon>Bacteria</taxon>
        <taxon>Pseudomonadati</taxon>
        <taxon>Bacteroidota</taxon>
        <taxon>Flavobacteriia</taxon>
        <taxon>Flavobacteriales</taxon>
        <taxon>Flavobacteriaceae</taxon>
        <taxon>Mariniflexile</taxon>
    </lineage>
</organism>
<dbReference type="InterPro" id="IPR017850">
    <property type="entry name" value="Alkaline_phosphatase_core_sf"/>
</dbReference>
<proteinExistence type="inferred from homology"/>
<evidence type="ECO:0000256" key="3">
    <source>
        <dbReference type="SAM" id="SignalP"/>
    </source>
</evidence>
<keyword evidence="3" id="KW-0732">Signal</keyword>
<protein>
    <submittedName>
        <fullName evidence="5">Arylsulfatase</fullName>
    </submittedName>
</protein>
<gene>
    <name evidence="5" type="ORF">EV196_102470</name>
</gene>
<sequence>MKFNNKISLRLLVLLVMVQVSFAQSKGKTLENSRPNIIFVMTDDQGMGDLSCMGNQVVKTPNIDEFYKKSTRFTEYHVSPTCAPTRAALMSGRHEFRTGVTHTILERERMALDIYTLPQALQAGGYETGIFGKWHLGDADAYLPQNRGFDEVLIHGAGGIGQVNFGDFPPNSENLYFDNVLLHNETIVKTKGFCTDVFFDAALAWTKKKIDSKQPYFTYISLNAPHAPLIAPEKYKKRFLDLGYDEGTAGRYGMIENIDDNFGRLMKKLEEWKALENTLVIFTTDNGATHLSGTLNGEKIKHFNANLKGGKNSPYEGGNHVPFFWYWKGVLSEGKDIDQLAAHIDIYQTFVELAGVKLPEKMQPLEGRSLVPLLENSNIKWEDRLMFTHCGRWATGEIDEAQYKSFAVRNQKWRFVNNNQLYDIASDPGETTNVFDAHPEVISTFKIPYDNWWNESIPLMVNENRPKVDEQPLHVRYSKQLKEKGIPDWSPEFN</sequence>
<comment type="caution">
    <text evidence="5">The sequence shown here is derived from an EMBL/GenBank/DDBJ whole genome shotgun (WGS) entry which is preliminary data.</text>
</comment>
<name>A0A4V2QEG4_9FLAO</name>
<accession>A0A4V2QEG4</accession>
<dbReference type="InterPro" id="IPR050738">
    <property type="entry name" value="Sulfatase"/>
</dbReference>
<dbReference type="Gene3D" id="3.40.720.10">
    <property type="entry name" value="Alkaline Phosphatase, subunit A"/>
    <property type="match status" value="1"/>
</dbReference>
<dbReference type="Gene3D" id="3.30.1120.10">
    <property type="match status" value="1"/>
</dbReference>
<feature type="chain" id="PRO_5020478833" evidence="3">
    <location>
        <begin position="24"/>
        <end position="494"/>
    </location>
</feature>
<evidence type="ECO:0000256" key="1">
    <source>
        <dbReference type="ARBA" id="ARBA00008779"/>
    </source>
</evidence>
<dbReference type="AlphaFoldDB" id="A0A4V2QEG4"/>
<dbReference type="Pfam" id="PF00884">
    <property type="entry name" value="Sulfatase"/>
    <property type="match status" value="1"/>
</dbReference>
<reference evidence="5 6" key="1">
    <citation type="submission" date="2019-03" db="EMBL/GenBank/DDBJ databases">
        <title>Genomic Encyclopedia of Type Strains, Phase IV (KMG-IV): sequencing the most valuable type-strain genomes for metagenomic binning, comparative biology and taxonomic classification.</title>
        <authorList>
            <person name="Goeker M."/>
        </authorList>
    </citation>
    <scope>NUCLEOTIDE SEQUENCE [LARGE SCALE GENOMIC DNA]</scope>
    <source>
        <strain evidence="5 6">DSM 18792</strain>
    </source>
</reference>
<dbReference type="PANTHER" id="PTHR42693:SF53">
    <property type="entry name" value="ENDO-4-O-SULFATASE"/>
    <property type="match status" value="1"/>
</dbReference>
<feature type="domain" description="Sulfatase N-terminal" evidence="4">
    <location>
        <begin position="35"/>
        <end position="356"/>
    </location>
</feature>
<dbReference type="GO" id="GO:0004065">
    <property type="term" value="F:arylsulfatase activity"/>
    <property type="evidence" value="ECO:0007669"/>
    <property type="project" value="TreeGrafter"/>
</dbReference>
<keyword evidence="6" id="KW-1185">Reference proteome</keyword>
<dbReference type="Proteomes" id="UP000295455">
    <property type="component" value="Unassembled WGS sequence"/>
</dbReference>
<dbReference type="SUPFAM" id="SSF53649">
    <property type="entry name" value="Alkaline phosphatase-like"/>
    <property type="match status" value="1"/>
</dbReference>
<dbReference type="EMBL" id="SLUP01000002">
    <property type="protein sequence ID" value="TCL67907.1"/>
    <property type="molecule type" value="Genomic_DNA"/>
</dbReference>
<dbReference type="InterPro" id="IPR000917">
    <property type="entry name" value="Sulfatase_N"/>
</dbReference>